<evidence type="ECO:0000256" key="1">
    <source>
        <dbReference type="ARBA" id="ARBA00004123"/>
    </source>
</evidence>
<dbReference type="PROSITE" id="PS00027">
    <property type="entry name" value="HOMEOBOX_1"/>
    <property type="match status" value="1"/>
</dbReference>
<dbReference type="EMBL" id="HG806032">
    <property type="protein sequence ID" value="CDW56375.1"/>
    <property type="molecule type" value="Genomic_DNA"/>
</dbReference>
<evidence type="ECO:0000256" key="3">
    <source>
        <dbReference type="ARBA" id="ARBA00023125"/>
    </source>
</evidence>
<sequence>MNSAHGVAKRRQISDLKFSIESILDGNKQQQQQRLTATLPQWSPTGYLIPDQKVNDFNEKLYFGKLGAGNNRAFPPPNVVVSRDRLCTLSSSFLCLPMHLNNASVLTVPAWASTDDGKTVAFSKLPTIMERRLGHPFQARAPPKHKKPRTSFTKTQVTELERKFLDQKYLASAERASLAQTLKMSDAQVKTWFQNRRTKWRRQTAEDKEQERQDPCKYIEEASFPFGKAESLSYFARPDVCI</sequence>
<dbReference type="InterPro" id="IPR017970">
    <property type="entry name" value="Homeobox_CS"/>
</dbReference>
<gene>
    <name evidence="9" type="ORF">TTRE_0000465201</name>
</gene>
<protein>
    <submittedName>
        <fullName evidence="9">Homeobox domain containing protein</fullName>
    </submittedName>
</protein>
<reference evidence="9" key="2">
    <citation type="submission" date="2014-03" db="EMBL/GenBank/DDBJ databases">
        <title>The whipworm genome and dual-species transcriptomics of an intimate host-pathogen interaction.</title>
        <authorList>
            <person name="Foth B.J."/>
            <person name="Tsai I.J."/>
            <person name="Reid A.J."/>
            <person name="Bancroft A.J."/>
            <person name="Nichol S."/>
            <person name="Tracey A."/>
            <person name="Holroyd N."/>
            <person name="Cotton J.A."/>
            <person name="Stanley E.J."/>
            <person name="Zarowiecki M."/>
            <person name="Liu J.Z."/>
            <person name="Huckvale T."/>
            <person name="Cooper P.J."/>
            <person name="Grencis R.K."/>
            <person name="Berriman M."/>
        </authorList>
    </citation>
    <scope>NUCLEOTIDE SEQUENCE [LARGE SCALE GENOMIC DNA]</scope>
</reference>
<dbReference type="InterPro" id="IPR001356">
    <property type="entry name" value="HD"/>
</dbReference>
<reference evidence="9" key="1">
    <citation type="submission" date="2014-01" db="EMBL/GenBank/DDBJ databases">
        <authorList>
            <person name="Aslett M."/>
        </authorList>
    </citation>
    <scope>NUCLEOTIDE SEQUENCE</scope>
</reference>
<dbReference type="AlphaFoldDB" id="A0A077ZCN4"/>
<dbReference type="PRINTS" id="PR00024">
    <property type="entry name" value="HOMEOBOX"/>
</dbReference>
<keyword evidence="2" id="KW-0217">Developmental protein</keyword>
<dbReference type="Gene3D" id="1.10.10.60">
    <property type="entry name" value="Homeodomain-like"/>
    <property type="match status" value="1"/>
</dbReference>
<dbReference type="InterPro" id="IPR042247">
    <property type="entry name" value="TLX1/2/3"/>
</dbReference>
<name>A0A077ZCN4_TRITR</name>
<feature type="DNA-binding region" description="Homeobox" evidence="6">
    <location>
        <begin position="145"/>
        <end position="204"/>
    </location>
</feature>
<keyword evidence="3 6" id="KW-0238">DNA-binding</keyword>
<evidence type="ECO:0000259" key="8">
    <source>
        <dbReference type="PROSITE" id="PS50071"/>
    </source>
</evidence>
<evidence type="ECO:0000313" key="9">
    <source>
        <dbReference type="EMBL" id="CDW56375.1"/>
    </source>
</evidence>
<dbReference type="GO" id="GO:0000981">
    <property type="term" value="F:DNA-binding transcription factor activity, RNA polymerase II-specific"/>
    <property type="evidence" value="ECO:0007669"/>
    <property type="project" value="InterPro"/>
</dbReference>
<feature type="domain" description="Homeobox" evidence="8">
    <location>
        <begin position="143"/>
        <end position="203"/>
    </location>
</feature>
<keyword evidence="4 6" id="KW-0371">Homeobox</keyword>
<evidence type="ECO:0000256" key="6">
    <source>
        <dbReference type="PROSITE-ProRule" id="PRU00108"/>
    </source>
</evidence>
<accession>A0A077ZCN4</accession>
<evidence type="ECO:0000256" key="7">
    <source>
        <dbReference type="RuleBase" id="RU000682"/>
    </source>
</evidence>
<dbReference type="InterPro" id="IPR020479">
    <property type="entry name" value="HD_metazoa"/>
</dbReference>
<evidence type="ECO:0000256" key="4">
    <source>
        <dbReference type="ARBA" id="ARBA00023155"/>
    </source>
</evidence>
<dbReference type="SUPFAM" id="SSF46689">
    <property type="entry name" value="Homeodomain-like"/>
    <property type="match status" value="1"/>
</dbReference>
<dbReference type="InterPro" id="IPR009057">
    <property type="entry name" value="Homeodomain-like_sf"/>
</dbReference>
<dbReference type="CDD" id="cd00086">
    <property type="entry name" value="homeodomain"/>
    <property type="match status" value="1"/>
</dbReference>
<dbReference type="GO" id="GO:0048513">
    <property type="term" value="P:animal organ development"/>
    <property type="evidence" value="ECO:0007669"/>
    <property type="project" value="TreeGrafter"/>
</dbReference>
<dbReference type="Pfam" id="PF00046">
    <property type="entry name" value="Homeodomain"/>
    <property type="match status" value="1"/>
</dbReference>
<dbReference type="PANTHER" id="PTHR45921">
    <property type="entry name" value="IP01054P"/>
    <property type="match status" value="1"/>
</dbReference>
<evidence type="ECO:0000256" key="5">
    <source>
        <dbReference type="ARBA" id="ARBA00023242"/>
    </source>
</evidence>
<dbReference type="Proteomes" id="UP000030665">
    <property type="component" value="Unassembled WGS sequence"/>
</dbReference>
<comment type="subcellular location">
    <subcellularLocation>
        <location evidence="1 6 7">Nucleus</location>
    </subcellularLocation>
</comment>
<dbReference type="GO" id="GO:0000978">
    <property type="term" value="F:RNA polymerase II cis-regulatory region sequence-specific DNA binding"/>
    <property type="evidence" value="ECO:0007669"/>
    <property type="project" value="TreeGrafter"/>
</dbReference>
<dbReference type="GO" id="GO:0005634">
    <property type="term" value="C:nucleus"/>
    <property type="evidence" value="ECO:0007669"/>
    <property type="project" value="UniProtKB-SubCell"/>
</dbReference>
<proteinExistence type="predicted"/>
<keyword evidence="5 6" id="KW-0539">Nucleus</keyword>
<dbReference type="STRING" id="36087.A0A077ZCN4"/>
<dbReference type="FunFam" id="1.10.10.60:FF:000040">
    <property type="entry name" value="T-cell leukemia homeobox protein 3"/>
    <property type="match status" value="1"/>
</dbReference>
<dbReference type="OrthoDB" id="6159439at2759"/>
<dbReference type="PANTHER" id="PTHR45921:SF6">
    <property type="entry name" value="C15"/>
    <property type="match status" value="1"/>
</dbReference>
<dbReference type="SMART" id="SM00389">
    <property type="entry name" value="HOX"/>
    <property type="match status" value="1"/>
</dbReference>
<evidence type="ECO:0000313" key="10">
    <source>
        <dbReference type="Proteomes" id="UP000030665"/>
    </source>
</evidence>
<dbReference type="PROSITE" id="PS50071">
    <property type="entry name" value="HOMEOBOX_2"/>
    <property type="match status" value="1"/>
</dbReference>
<keyword evidence="10" id="KW-1185">Reference proteome</keyword>
<evidence type="ECO:0000256" key="2">
    <source>
        <dbReference type="ARBA" id="ARBA00022473"/>
    </source>
</evidence>
<organism evidence="9 10">
    <name type="scientific">Trichuris trichiura</name>
    <name type="common">Whipworm</name>
    <name type="synonym">Trichocephalus trichiurus</name>
    <dbReference type="NCBI Taxonomy" id="36087"/>
    <lineage>
        <taxon>Eukaryota</taxon>
        <taxon>Metazoa</taxon>
        <taxon>Ecdysozoa</taxon>
        <taxon>Nematoda</taxon>
        <taxon>Enoplea</taxon>
        <taxon>Dorylaimia</taxon>
        <taxon>Trichinellida</taxon>
        <taxon>Trichuridae</taxon>
        <taxon>Trichuris</taxon>
    </lineage>
</organism>